<dbReference type="Pfam" id="PF00753">
    <property type="entry name" value="Lactamase_B"/>
    <property type="match status" value="1"/>
</dbReference>
<evidence type="ECO:0000259" key="1">
    <source>
        <dbReference type="SMART" id="SM00849"/>
    </source>
</evidence>
<dbReference type="PANTHER" id="PTHR42951">
    <property type="entry name" value="METALLO-BETA-LACTAMASE DOMAIN-CONTAINING"/>
    <property type="match status" value="1"/>
</dbReference>
<feature type="domain" description="Metallo-beta-lactamase" evidence="1">
    <location>
        <begin position="19"/>
        <end position="205"/>
    </location>
</feature>
<dbReference type="InterPro" id="IPR001279">
    <property type="entry name" value="Metallo-B-lactamas"/>
</dbReference>
<gene>
    <name evidence="2" type="ORF">BWK62_06315</name>
</gene>
<dbReference type="Gene3D" id="3.60.15.10">
    <property type="entry name" value="Ribonuclease Z/Hydroxyacylglutathione hydrolase-like"/>
    <property type="match status" value="1"/>
</dbReference>
<sequence>MMKKIANEVFHIPLLPRNSVNCYIIEGILIDAGIRSSFSKIKKAIQEVPVHAHAITHAHPDHQGASKLICQNFNLPLYCHNQEVERAESGFATKDYPYPKNLISLFQQKFWAGKGMKVTKTLKEGDFLGDFKVIETPGHSDGHIAFFREKDGVLIAGDIATNMNLMTTKKGLHLPPSLFTSKPKENFNSLIKIAELSPRILCFGHGSVLYNKDKEFENFVSKELKKHF</sequence>
<dbReference type="InterPro" id="IPR050855">
    <property type="entry name" value="NDM-1-like"/>
</dbReference>
<dbReference type="OrthoDB" id="9802248at2"/>
<name>A0A246GBI1_9FLAO</name>
<accession>A0A246GBI1</accession>
<evidence type="ECO:0000313" key="3">
    <source>
        <dbReference type="Proteomes" id="UP000198034"/>
    </source>
</evidence>
<protein>
    <submittedName>
        <fullName evidence="2">MBL fold metallo-hydrolase</fullName>
    </submittedName>
</protein>
<dbReference type="AlphaFoldDB" id="A0A246GBI1"/>
<reference evidence="2 3" key="1">
    <citation type="journal article" date="2017" name="Infect. Genet. Evol.">
        <title>Comparative genome analysis of fish pathogen Flavobacterium columnare reveals extensive sequence diversity within the species.</title>
        <authorList>
            <person name="Kayansamruaj P."/>
            <person name="Dong H.T."/>
            <person name="Hirono I."/>
            <person name="Kondo H."/>
            <person name="Senapin S."/>
            <person name="Rodkhum C."/>
        </authorList>
    </citation>
    <scope>NUCLEOTIDE SEQUENCE [LARGE SCALE GENOMIC DNA]</scope>
    <source>
        <strain evidence="2 3">1214</strain>
    </source>
</reference>
<dbReference type="GO" id="GO:0016787">
    <property type="term" value="F:hydrolase activity"/>
    <property type="evidence" value="ECO:0007669"/>
    <property type="project" value="UniProtKB-KW"/>
</dbReference>
<organism evidence="2 3">
    <name type="scientific">Flavobacterium columnare</name>
    <dbReference type="NCBI Taxonomy" id="996"/>
    <lineage>
        <taxon>Bacteria</taxon>
        <taxon>Pseudomonadati</taxon>
        <taxon>Bacteroidota</taxon>
        <taxon>Flavobacteriia</taxon>
        <taxon>Flavobacteriales</taxon>
        <taxon>Flavobacteriaceae</taxon>
        <taxon>Flavobacterium</taxon>
    </lineage>
</organism>
<dbReference type="PANTHER" id="PTHR42951:SF17">
    <property type="entry name" value="METALLO-BETA-LACTAMASE DOMAIN-CONTAINING PROTEIN"/>
    <property type="match status" value="1"/>
</dbReference>
<proteinExistence type="predicted"/>
<dbReference type="SUPFAM" id="SSF56281">
    <property type="entry name" value="Metallo-hydrolase/oxidoreductase"/>
    <property type="match status" value="1"/>
</dbReference>
<dbReference type="SMART" id="SM00849">
    <property type="entry name" value="Lactamase_B"/>
    <property type="match status" value="1"/>
</dbReference>
<dbReference type="EMBL" id="MTCY01000013">
    <property type="protein sequence ID" value="OWP77987.1"/>
    <property type="molecule type" value="Genomic_DNA"/>
</dbReference>
<dbReference type="CDD" id="cd07721">
    <property type="entry name" value="yflN-like_MBL-fold"/>
    <property type="match status" value="1"/>
</dbReference>
<comment type="caution">
    <text evidence="2">The sequence shown here is derived from an EMBL/GenBank/DDBJ whole genome shotgun (WGS) entry which is preliminary data.</text>
</comment>
<keyword evidence="2" id="KW-0378">Hydrolase</keyword>
<dbReference type="Proteomes" id="UP000198034">
    <property type="component" value="Unassembled WGS sequence"/>
</dbReference>
<evidence type="ECO:0000313" key="2">
    <source>
        <dbReference type="EMBL" id="OWP77987.1"/>
    </source>
</evidence>
<dbReference type="InterPro" id="IPR036866">
    <property type="entry name" value="RibonucZ/Hydroxyglut_hydro"/>
</dbReference>